<dbReference type="AlphaFoldDB" id="A0A832MKY4"/>
<dbReference type="InterPro" id="IPR001789">
    <property type="entry name" value="Sig_transdc_resp-reg_receiver"/>
</dbReference>
<proteinExistence type="predicted"/>
<dbReference type="SUPFAM" id="SSF52172">
    <property type="entry name" value="CheY-like"/>
    <property type="match status" value="1"/>
</dbReference>
<dbReference type="Gene3D" id="3.40.50.2300">
    <property type="match status" value="1"/>
</dbReference>
<evidence type="ECO:0000256" key="4">
    <source>
        <dbReference type="ARBA" id="ARBA00023125"/>
    </source>
</evidence>
<dbReference type="GO" id="GO:0005829">
    <property type="term" value="C:cytosol"/>
    <property type="evidence" value="ECO:0007669"/>
    <property type="project" value="TreeGrafter"/>
</dbReference>
<dbReference type="InterPro" id="IPR039420">
    <property type="entry name" value="WalR-like"/>
</dbReference>
<keyword evidence="3" id="KW-0805">Transcription regulation</keyword>
<dbReference type="GO" id="GO:0000976">
    <property type="term" value="F:transcription cis-regulatory region binding"/>
    <property type="evidence" value="ECO:0007669"/>
    <property type="project" value="TreeGrafter"/>
</dbReference>
<evidence type="ECO:0000256" key="7">
    <source>
        <dbReference type="SAM" id="MobiDB-lite"/>
    </source>
</evidence>
<protein>
    <submittedName>
        <fullName evidence="9">Response regulator transcription factor</fullName>
    </submittedName>
</protein>
<organism evidence="9">
    <name type="scientific">Eiseniibacteriota bacterium</name>
    <dbReference type="NCBI Taxonomy" id="2212470"/>
    <lineage>
        <taxon>Bacteria</taxon>
        <taxon>Candidatus Eiseniibacteriota</taxon>
    </lineage>
</organism>
<feature type="compositionally biased region" description="Basic residues" evidence="7">
    <location>
        <begin position="58"/>
        <end position="72"/>
    </location>
</feature>
<dbReference type="PANTHER" id="PTHR48111:SF1">
    <property type="entry name" value="TWO-COMPONENT RESPONSE REGULATOR ORR33"/>
    <property type="match status" value="1"/>
</dbReference>
<keyword evidence="4" id="KW-0238">DNA-binding</keyword>
<evidence type="ECO:0000256" key="1">
    <source>
        <dbReference type="ARBA" id="ARBA00022553"/>
    </source>
</evidence>
<comment type="caution">
    <text evidence="9">The sequence shown here is derived from an EMBL/GenBank/DDBJ whole genome shotgun (WGS) entry which is preliminary data.</text>
</comment>
<dbReference type="GO" id="GO:0032993">
    <property type="term" value="C:protein-DNA complex"/>
    <property type="evidence" value="ECO:0007669"/>
    <property type="project" value="TreeGrafter"/>
</dbReference>
<dbReference type="CDD" id="cd17574">
    <property type="entry name" value="REC_OmpR"/>
    <property type="match status" value="1"/>
</dbReference>
<reference evidence="9" key="1">
    <citation type="journal article" date="2020" name="mSystems">
        <title>Genome- and Community-Level Interaction Insights into Carbon Utilization and Element Cycling Functions of Hydrothermarchaeota in Hydrothermal Sediment.</title>
        <authorList>
            <person name="Zhou Z."/>
            <person name="Liu Y."/>
            <person name="Xu W."/>
            <person name="Pan J."/>
            <person name="Luo Z.H."/>
            <person name="Li M."/>
        </authorList>
    </citation>
    <scope>NUCLEOTIDE SEQUENCE [LARGE SCALE GENOMIC DNA]</scope>
    <source>
        <strain evidence="9">SpSt-381</strain>
    </source>
</reference>
<dbReference type="GO" id="GO:0006355">
    <property type="term" value="P:regulation of DNA-templated transcription"/>
    <property type="evidence" value="ECO:0007669"/>
    <property type="project" value="TreeGrafter"/>
</dbReference>
<evidence type="ECO:0000259" key="8">
    <source>
        <dbReference type="PROSITE" id="PS50110"/>
    </source>
</evidence>
<evidence type="ECO:0000313" key="9">
    <source>
        <dbReference type="EMBL" id="HGZ44242.1"/>
    </source>
</evidence>
<feature type="region of interest" description="Disordered" evidence="7">
    <location>
        <begin position="1"/>
        <end position="138"/>
    </location>
</feature>
<feature type="modified residue" description="4-aspartylphosphate" evidence="6">
    <location>
        <position position="204"/>
    </location>
</feature>
<keyword evidence="2" id="KW-0902">Two-component regulatory system</keyword>
<dbReference type="PROSITE" id="PS50110">
    <property type="entry name" value="RESPONSE_REGULATORY"/>
    <property type="match status" value="1"/>
</dbReference>
<sequence>MARGPPTRASRRRARHETHRRGRGRPPQRGAVPQASREARWLARDAHRVGRGAAGAGARRRRGARHSRRVARQHALAGACGQRRRAVSHAQGRSRDRRRARHAGDRARHARRRREPGRGERRRRLRRQAHRGPRRLRRACARPARGGRVNHADLRILVVDDDPFFLRVLEKRFGAEGFTVRTATNGREGMREIVASEPHIVVSDWMMPEVDGLELCQSVKTGLRDAAPYFILLTAKGELSDRLLGLETGADDYLVKPCDHAELMARVRAGLRIVGLTADLRRTVAELRSAQSTASAASAAHAETWCPECRRVRGPDGGWRPLERWLVERLGPGERCAEHGGPAAGGAAGEGRAAA</sequence>
<dbReference type="Pfam" id="PF00072">
    <property type="entry name" value="Response_reg"/>
    <property type="match status" value="1"/>
</dbReference>
<accession>A0A832MKY4</accession>
<feature type="domain" description="Response regulatory" evidence="8">
    <location>
        <begin position="155"/>
        <end position="271"/>
    </location>
</feature>
<evidence type="ECO:0000256" key="5">
    <source>
        <dbReference type="ARBA" id="ARBA00023163"/>
    </source>
</evidence>
<evidence type="ECO:0000256" key="3">
    <source>
        <dbReference type="ARBA" id="ARBA00023015"/>
    </source>
</evidence>
<dbReference type="GO" id="GO:0000156">
    <property type="term" value="F:phosphorelay response regulator activity"/>
    <property type="evidence" value="ECO:0007669"/>
    <property type="project" value="TreeGrafter"/>
</dbReference>
<dbReference type="InterPro" id="IPR011006">
    <property type="entry name" value="CheY-like_superfamily"/>
</dbReference>
<feature type="compositionally biased region" description="Basic and acidic residues" evidence="7">
    <location>
        <begin position="37"/>
        <end position="48"/>
    </location>
</feature>
<dbReference type="SMART" id="SM00448">
    <property type="entry name" value="REC"/>
    <property type="match status" value="1"/>
</dbReference>
<keyword evidence="1 6" id="KW-0597">Phosphoprotein</keyword>
<name>A0A832MKY4_UNCEI</name>
<evidence type="ECO:0000256" key="6">
    <source>
        <dbReference type="PROSITE-ProRule" id="PRU00169"/>
    </source>
</evidence>
<keyword evidence="5" id="KW-0804">Transcription</keyword>
<feature type="compositionally biased region" description="Basic residues" evidence="7">
    <location>
        <begin position="9"/>
        <end position="26"/>
    </location>
</feature>
<feature type="compositionally biased region" description="Basic residues" evidence="7">
    <location>
        <begin position="108"/>
        <end position="138"/>
    </location>
</feature>
<gene>
    <name evidence="9" type="ORF">ENR23_12660</name>
</gene>
<feature type="region of interest" description="Disordered" evidence="7">
    <location>
        <begin position="336"/>
        <end position="355"/>
    </location>
</feature>
<dbReference type="EMBL" id="DSQF01000025">
    <property type="protein sequence ID" value="HGZ44242.1"/>
    <property type="molecule type" value="Genomic_DNA"/>
</dbReference>
<evidence type="ECO:0000256" key="2">
    <source>
        <dbReference type="ARBA" id="ARBA00023012"/>
    </source>
</evidence>
<dbReference type="PANTHER" id="PTHR48111">
    <property type="entry name" value="REGULATOR OF RPOS"/>
    <property type="match status" value="1"/>
</dbReference>